<dbReference type="EMBL" id="BAABZQ010000001">
    <property type="protein sequence ID" value="GAA6498554.1"/>
    <property type="molecule type" value="Genomic_DNA"/>
</dbReference>
<evidence type="ECO:0000313" key="2">
    <source>
        <dbReference type="Proteomes" id="UP001600941"/>
    </source>
</evidence>
<comment type="caution">
    <text evidence="1">The sequence shown here is derived from an EMBL/GenBank/DDBJ whole genome shotgun (WGS) entry which is preliminary data.</text>
</comment>
<name>A0ABQ0BPU9_9FIRM</name>
<protein>
    <submittedName>
        <fullName evidence="1">Uncharacterized protein</fullName>
    </submittedName>
</protein>
<sequence>MISVKEGRSDERSFLSDFFSKLYGFVQVYCPTVSFFALDKNRVYDIIDNILSKKTKIIKKWLI</sequence>
<keyword evidence="2" id="KW-1185">Reference proteome</keyword>
<gene>
    <name evidence="1" type="ORF">K340107D12_13700</name>
</gene>
<evidence type="ECO:0000313" key="1">
    <source>
        <dbReference type="EMBL" id="GAA6498554.1"/>
    </source>
</evidence>
<reference evidence="1 2" key="1">
    <citation type="submission" date="2024-04" db="EMBL/GenBank/DDBJ databases">
        <title>Defined microbial consortia suppress multidrug-resistant proinflammatory Enterobacteriaceae via ecological control.</title>
        <authorList>
            <person name="Furuichi M."/>
            <person name="Kawaguchi T."/>
            <person name="Pust M."/>
            <person name="Yasuma K."/>
            <person name="Plichta D."/>
            <person name="Hasegawa N."/>
            <person name="Ohya T."/>
            <person name="Bhattarai S."/>
            <person name="Sasajima S."/>
            <person name="Aoto Y."/>
            <person name="Tuganbaev T."/>
            <person name="Yaginuma M."/>
            <person name="Ueda M."/>
            <person name="Okahashi N."/>
            <person name="Amafuji K."/>
            <person name="Kiridooshi Y."/>
            <person name="Sugita K."/>
            <person name="Strazar M."/>
            <person name="Skelly A."/>
            <person name="Suda W."/>
            <person name="Hattori M."/>
            <person name="Nakamoto N."/>
            <person name="Caballero S."/>
            <person name="Norman J."/>
            <person name="Olle B."/>
            <person name="Tanoue T."/>
            <person name="Arita M."/>
            <person name="Bucci V."/>
            <person name="Atarashi K."/>
            <person name="Xavier R."/>
            <person name="Honda K."/>
        </authorList>
    </citation>
    <scope>NUCLEOTIDE SEQUENCE [LARGE SCALE GENOMIC DNA]</scope>
    <source>
        <strain evidence="2">k34-0107-D12</strain>
    </source>
</reference>
<accession>A0ABQ0BPU9</accession>
<proteinExistence type="predicted"/>
<dbReference type="Proteomes" id="UP001600941">
    <property type="component" value="Unassembled WGS sequence"/>
</dbReference>
<organism evidence="1 2">
    <name type="scientific">Blautia parvula</name>
    <dbReference type="NCBI Taxonomy" id="2877527"/>
    <lineage>
        <taxon>Bacteria</taxon>
        <taxon>Bacillati</taxon>
        <taxon>Bacillota</taxon>
        <taxon>Clostridia</taxon>
        <taxon>Lachnospirales</taxon>
        <taxon>Lachnospiraceae</taxon>
        <taxon>Blautia</taxon>
    </lineage>
</organism>